<feature type="region of interest" description="Disordered" evidence="5">
    <location>
        <begin position="1"/>
        <end position="127"/>
    </location>
</feature>
<evidence type="ECO:0000259" key="6">
    <source>
        <dbReference type="Pfam" id="PF01926"/>
    </source>
</evidence>
<accession>A0A165U829</accession>
<feature type="compositionally biased region" description="Acidic residues" evidence="5">
    <location>
        <begin position="487"/>
        <end position="503"/>
    </location>
</feature>
<dbReference type="OrthoDB" id="10266128at2759"/>
<dbReference type="PANTHER" id="PTHR11089">
    <property type="entry name" value="GTP-BINDING PROTEIN-RELATED"/>
    <property type="match status" value="1"/>
</dbReference>
<dbReference type="InterPro" id="IPR050755">
    <property type="entry name" value="TRAFAC_YlqF/YawG_RiboMat"/>
</dbReference>
<gene>
    <name evidence="8" type="ORF">DAEQUDRAFT_197091</name>
</gene>
<feature type="compositionally biased region" description="Basic and acidic residues" evidence="5">
    <location>
        <begin position="66"/>
        <end position="92"/>
    </location>
</feature>
<comment type="subcellular location">
    <subcellularLocation>
        <location evidence="1">Nucleus</location>
    </subcellularLocation>
</comment>
<dbReference type="PANTHER" id="PTHR11089:SF30">
    <property type="entry name" value="GUANINE NUCLEOTIDE-BINDING PROTEIN-LIKE 3 HOMOLOG"/>
    <property type="match status" value="1"/>
</dbReference>
<evidence type="ECO:0000256" key="2">
    <source>
        <dbReference type="ARBA" id="ARBA00022741"/>
    </source>
</evidence>
<dbReference type="AlphaFoldDB" id="A0A165U829"/>
<evidence type="ECO:0000256" key="3">
    <source>
        <dbReference type="ARBA" id="ARBA00023134"/>
    </source>
</evidence>
<feature type="region of interest" description="Disordered" evidence="5">
    <location>
        <begin position="480"/>
        <end position="643"/>
    </location>
</feature>
<evidence type="ECO:0000256" key="4">
    <source>
        <dbReference type="ARBA" id="ARBA00023242"/>
    </source>
</evidence>
<keyword evidence="2" id="KW-0547">Nucleotide-binding</keyword>
<dbReference type="Pfam" id="PF08701">
    <property type="entry name" value="GN3L_Grn1"/>
    <property type="match status" value="1"/>
</dbReference>
<protein>
    <recommendedName>
        <fullName evidence="10">P-loop containing nucleoside triphosphate hydrolase protein</fullName>
    </recommendedName>
</protein>
<dbReference type="InterPro" id="IPR023179">
    <property type="entry name" value="GTP-bd_ortho_bundle_sf"/>
</dbReference>
<dbReference type="Pfam" id="PF01926">
    <property type="entry name" value="MMR_HSR1"/>
    <property type="match status" value="1"/>
</dbReference>
<evidence type="ECO:0000256" key="1">
    <source>
        <dbReference type="ARBA" id="ARBA00004123"/>
    </source>
</evidence>
<dbReference type="EMBL" id="KV429033">
    <property type="protein sequence ID" value="KZT74532.1"/>
    <property type="molecule type" value="Genomic_DNA"/>
</dbReference>
<dbReference type="GO" id="GO:0005525">
    <property type="term" value="F:GTP binding"/>
    <property type="evidence" value="ECO:0007669"/>
    <property type="project" value="UniProtKB-KW"/>
</dbReference>
<dbReference type="STRING" id="1314783.A0A165U829"/>
<dbReference type="Proteomes" id="UP000076727">
    <property type="component" value="Unassembled WGS sequence"/>
</dbReference>
<dbReference type="Gene3D" id="3.40.50.300">
    <property type="entry name" value="P-loop containing nucleotide triphosphate hydrolases"/>
    <property type="match status" value="1"/>
</dbReference>
<keyword evidence="9" id="KW-1185">Reference proteome</keyword>
<sequence length="655" mass="71782">MPRIRKRTSRRGTTNQREKIKHKVADTRKKRKKESKKNLQWKTRHPKDPGIPNNFPYKDQILAEVAEERRKVAEEKERRKEEKKLARTHAAEQGDVDVESSTDSQEGGPRSISAVREQADTAEDDIPVLANRDLPDLRSVLKEADVVIQVLDARDPLRCRSTSLEESVKDKKALYVLNKVDACPREAVQEWATTLRAEHPAVIFRSASAFLPTISETAGKGKGKERADDAWGVDGVTQCLSKWAQEKEGDDALVVAVVGVTNVGKSSFINSLLRKATLPTFKLTSAPLDGPTTTTYPQEISMDIEGKSIRVIDTPGLAWQAPSGVSAEDLERVRARDILQRNRGRIERLKDPAPVVAELVARADREDLMLFYNLPAFAAGDANAFLSGVARANGLIKKGGTPDLAAASRIVLRDWSTGKFPRYTRPQSASPAAVPSSDFADICAKNDEILSRLQTRKEMRKSSGVVKMSAGEAESREVAFNVPYFGAEEDEDKDDGTDEEVDELERSGDDVTGDEDEDEDASEDDEEENEDKEDGDEVPVPAAGKRKRAAQKVPLRPAKKVAFAAEPRGTKQARSAAGAAGSKLSVTKAKGRQDSGAQTKAKPTPQVKAAKVPKKTPSVASAMKKIANSSKKAKQPSSALKEGEETLQYDFSKFF</sequence>
<keyword evidence="4" id="KW-0539">Nucleus</keyword>
<dbReference type="InterPro" id="IPR027417">
    <property type="entry name" value="P-loop_NTPase"/>
</dbReference>
<keyword evidence="3" id="KW-0342">GTP-binding</keyword>
<evidence type="ECO:0000313" key="8">
    <source>
        <dbReference type="EMBL" id="KZT74532.1"/>
    </source>
</evidence>
<dbReference type="GO" id="GO:0005730">
    <property type="term" value="C:nucleolus"/>
    <property type="evidence" value="ECO:0007669"/>
    <property type="project" value="UniProtKB-ARBA"/>
</dbReference>
<evidence type="ECO:0000256" key="5">
    <source>
        <dbReference type="SAM" id="MobiDB-lite"/>
    </source>
</evidence>
<organism evidence="8 9">
    <name type="scientific">Daedalea quercina L-15889</name>
    <dbReference type="NCBI Taxonomy" id="1314783"/>
    <lineage>
        <taxon>Eukaryota</taxon>
        <taxon>Fungi</taxon>
        <taxon>Dikarya</taxon>
        <taxon>Basidiomycota</taxon>
        <taxon>Agaricomycotina</taxon>
        <taxon>Agaricomycetes</taxon>
        <taxon>Polyporales</taxon>
        <taxon>Fomitopsis</taxon>
    </lineage>
</organism>
<dbReference type="PRINTS" id="PR00326">
    <property type="entry name" value="GTP1OBG"/>
</dbReference>
<feature type="domain" description="Guanine nucleotide-binding protein-like 3 N-terminal" evidence="7">
    <location>
        <begin position="14"/>
        <end position="89"/>
    </location>
</feature>
<evidence type="ECO:0000259" key="7">
    <source>
        <dbReference type="Pfam" id="PF08701"/>
    </source>
</evidence>
<feature type="compositionally biased region" description="Basic residues" evidence="5">
    <location>
        <begin position="1"/>
        <end position="10"/>
    </location>
</feature>
<feature type="compositionally biased region" description="Polar residues" evidence="5">
    <location>
        <begin position="627"/>
        <end position="638"/>
    </location>
</feature>
<evidence type="ECO:0008006" key="10">
    <source>
        <dbReference type="Google" id="ProtNLM"/>
    </source>
</evidence>
<proteinExistence type="predicted"/>
<feature type="compositionally biased region" description="Acidic residues" evidence="5">
    <location>
        <begin position="511"/>
        <end position="537"/>
    </location>
</feature>
<dbReference type="Gene3D" id="1.10.1580.10">
    <property type="match status" value="1"/>
</dbReference>
<evidence type="ECO:0000313" key="9">
    <source>
        <dbReference type="Proteomes" id="UP000076727"/>
    </source>
</evidence>
<dbReference type="SUPFAM" id="SSF52540">
    <property type="entry name" value="P-loop containing nucleoside triphosphate hydrolases"/>
    <property type="match status" value="1"/>
</dbReference>
<dbReference type="InterPro" id="IPR006073">
    <property type="entry name" value="GTP-bd"/>
</dbReference>
<name>A0A165U829_9APHY</name>
<reference evidence="8 9" key="1">
    <citation type="journal article" date="2016" name="Mol. Biol. Evol.">
        <title>Comparative Genomics of Early-Diverging Mushroom-Forming Fungi Provides Insights into the Origins of Lignocellulose Decay Capabilities.</title>
        <authorList>
            <person name="Nagy L.G."/>
            <person name="Riley R."/>
            <person name="Tritt A."/>
            <person name="Adam C."/>
            <person name="Daum C."/>
            <person name="Floudas D."/>
            <person name="Sun H."/>
            <person name="Yadav J.S."/>
            <person name="Pangilinan J."/>
            <person name="Larsson K.H."/>
            <person name="Matsuura K."/>
            <person name="Barry K."/>
            <person name="Labutti K."/>
            <person name="Kuo R."/>
            <person name="Ohm R.A."/>
            <person name="Bhattacharya S.S."/>
            <person name="Shirouzu T."/>
            <person name="Yoshinaga Y."/>
            <person name="Martin F.M."/>
            <person name="Grigoriev I.V."/>
            <person name="Hibbett D.S."/>
        </authorList>
    </citation>
    <scope>NUCLEOTIDE SEQUENCE [LARGE SCALE GENOMIC DNA]</scope>
    <source>
        <strain evidence="8 9">L-15889</strain>
    </source>
</reference>
<dbReference type="InterPro" id="IPR014813">
    <property type="entry name" value="Gnl3_N_dom"/>
</dbReference>
<feature type="domain" description="G" evidence="6">
    <location>
        <begin position="255"/>
        <end position="325"/>
    </location>
</feature>